<dbReference type="PANTHER" id="PTHR35908:SF1">
    <property type="entry name" value="CONSERVED PROTEIN"/>
    <property type="match status" value="1"/>
</dbReference>
<dbReference type="InterPro" id="IPR041581">
    <property type="entry name" value="Glyoxalase_6"/>
</dbReference>
<dbReference type="RefSeq" id="WP_045074077.1">
    <property type="nucleotide sequence ID" value="NZ_CP011005.1"/>
</dbReference>
<dbReference type="InterPro" id="IPR029068">
    <property type="entry name" value="Glyas_Bleomycin-R_OHBP_Dase"/>
</dbReference>
<dbReference type="EMBL" id="CP011005">
    <property type="protein sequence ID" value="AJT41034.1"/>
    <property type="molecule type" value="Genomic_DNA"/>
</dbReference>
<dbReference type="PANTHER" id="PTHR35908">
    <property type="entry name" value="HYPOTHETICAL FUSION PROTEIN"/>
    <property type="match status" value="1"/>
</dbReference>
<dbReference type="KEGG" id="ari:UM93_05005"/>
<evidence type="ECO:0000313" key="3">
    <source>
        <dbReference type="Proteomes" id="UP000061839"/>
    </source>
</evidence>
<accession>A0A0D4BXL1</accession>
<evidence type="ECO:0000259" key="1">
    <source>
        <dbReference type="Pfam" id="PF18029"/>
    </source>
</evidence>
<name>A0A0D4BXL1_9MICC</name>
<organism evidence="2 3">
    <name type="scientific">Psychromicrobium lacuslunae</name>
    <dbReference type="NCBI Taxonomy" id="1618207"/>
    <lineage>
        <taxon>Bacteria</taxon>
        <taxon>Bacillati</taxon>
        <taxon>Actinomycetota</taxon>
        <taxon>Actinomycetes</taxon>
        <taxon>Micrococcales</taxon>
        <taxon>Micrococcaceae</taxon>
        <taxon>Psychromicrobium</taxon>
    </lineage>
</organism>
<dbReference type="HOGENOM" id="CLU_108054_0_0_11"/>
<dbReference type="Gene3D" id="3.10.180.10">
    <property type="entry name" value="2,3-Dihydroxybiphenyl 1,2-Dioxygenase, domain 1"/>
    <property type="match status" value="1"/>
</dbReference>
<reference evidence="2 3" key="1">
    <citation type="journal article" date="2015" name="Genome Announc.">
        <title>Complete Genome Sequencing of Protease-Producing Novel Arthrobacter sp. Strain IHBB 11108 Using PacBio Single-Molecule Real-Time Sequencing Technology.</title>
        <authorList>
            <person name="Kiran S."/>
            <person name="Swarnkar M.K."/>
            <person name="Pal M."/>
            <person name="Thakur R."/>
            <person name="Tewari R."/>
            <person name="Singh A.K."/>
            <person name="Gulati A."/>
        </authorList>
    </citation>
    <scope>NUCLEOTIDE SEQUENCE [LARGE SCALE GENOMIC DNA]</scope>
    <source>
        <strain evidence="2 3">IHBB 11108</strain>
    </source>
</reference>
<dbReference type="Proteomes" id="UP000061839">
    <property type="component" value="Chromosome"/>
</dbReference>
<dbReference type="Pfam" id="PF18029">
    <property type="entry name" value="Glyoxalase_6"/>
    <property type="match status" value="1"/>
</dbReference>
<feature type="domain" description="Glyoxalase-like" evidence="1">
    <location>
        <begin position="7"/>
        <end position="115"/>
    </location>
</feature>
<dbReference type="PATRIC" id="fig|1618207.4.peg.1019"/>
<proteinExistence type="predicted"/>
<dbReference type="OrthoDB" id="5524593at2"/>
<keyword evidence="3" id="KW-1185">Reference proteome</keyword>
<dbReference type="AlphaFoldDB" id="A0A0D4BXL1"/>
<sequence length="129" mass="14295">MTSKLDEVVLDSQQPKVLAEFWCAVLNWRILEESPGGISIAPLDKDWPCIGIYSVAGPKRTKNRLHFDLRANGLSTEEELERLLALGARHADIGQGETPGWFVLADPEGNEFCLMAHSVQDLAKLAETH</sequence>
<evidence type="ECO:0000313" key="2">
    <source>
        <dbReference type="EMBL" id="AJT41034.1"/>
    </source>
</evidence>
<dbReference type="STRING" id="1618207.UM93_05005"/>
<protein>
    <submittedName>
        <fullName evidence="2">Glyoxalase</fullName>
    </submittedName>
</protein>
<dbReference type="SUPFAM" id="SSF54593">
    <property type="entry name" value="Glyoxalase/Bleomycin resistance protein/Dihydroxybiphenyl dioxygenase"/>
    <property type="match status" value="1"/>
</dbReference>
<gene>
    <name evidence="2" type="ORF">UM93_05005</name>
</gene>